<dbReference type="EMBL" id="JADCNL010000012">
    <property type="protein sequence ID" value="KAG0457324.1"/>
    <property type="molecule type" value="Genomic_DNA"/>
</dbReference>
<comment type="caution">
    <text evidence="1">The sequence shown here is derived from an EMBL/GenBank/DDBJ whole genome shotgun (WGS) entry which is preliminary data.</text>
</comment>
<organism evidence="1 2">
    <name type="scientific">Vanilla planifolia</name>
    <name type="common">Vanilla</name>
    <dbReference type="NCBI Taxonomy" id="51239"/>
    <lineage>
        <taxon>Eukaryota</taxon>
        <taxon>Viridiplantae</taxon>
        <taxon>Streptophyta</taxon>
        <taxon>Embryophyta</taxon>
        <taxon>Tracheophyta</taxon>
        <taxon>Spermatophyta</taxon>
        <taxon>Magnoliopsida</taxon>
        <taxon>Liliopsida</taxon>
        <taxon>Asparagales</taxon>
        <taxon>Orchidaceae</taxon>
        <taxon>Vanilloideae</taxon>
        <taxon>Vanilleae</taxon>
        <taxon>Vanilla</taxon>
    </lineage>
</organism>
<proteinExistence type="predicted"/>
<name>A0A835PPR7_VANPL</name>
<evidence type="ECO:0000313" key="1">
    <source>
        <dbReference type="EMBL" id="KAG0457324.1"/>
    </source>
</evidence>
<accession>A0A835PPR7</accession>
<gene>
    <name evidence="1" type="ORF">HPP92_022481</name>
</gene>
<dbReference type="AlphaFoldDB" id="A0A835PPR7"/>
<protein>
    <submittedName>
        <fullName evidence="1">Uncharacterized protein</fullName>
    </submittedName>
</protein>
<sequence length="64" mass="6729">MYGNEDGDGGYELHGLDHLREKATETKHVLSGCCSGGGEEDRVVTGGHNGVCWSLGRGLNGVKL</sequence>
<dbReference type="OrthoDB" id="2156856at2759"/>
<keyword evidence="2" id="KW-1185">Reference proteome</keyword>
<dbReference type="Proteomes" id="UP000636800">
    <property type="component" value="Chromosome 12"/>
</dbReference>
<evidence type="ECO:0000313" key="2">
    <source>
        <dbReference type="Proteomes" id="UP000636800"/>
    </source>
</evidence>
<reference evidence="1 2" key="1">
    <citation type="journal article" date="2020" name="Nat. Food">
        <title>A phased Vanilla planifolia genome enables genetic improvement of flavour and production.</title>
        <authorList>
            <person name="Hasing T."/>
            <person name="Tang H."/>
            <person name="Brym M."/>
            <person name="Khazi F."/>
            <person name="Huang T."/>
            <person name="Chambers A.H."/>
        </authorList>
    </citation>
    <scope>NUCLEOTIDE SEQUENCE [LARGE SCALE GENOMIC DNA]</scope>
    <source>
        <tissue evidence="1">Leaf</tissue>
    </source>
</reference>